<accession>A0A1G5RS33</accession>
<evidence type="ECO:0000313" key="1">
    <source>
        <dbReference type="EMBL" id="SCZ76668.1"/>
    </source>
</evidence>
<organism evidence="1 2">
    <name type="scientific">Acidaminobacter hydrogenoformans DSM 2784</name>
    <dbReference type="NCBI Taxonomy" id="1120920"/>
    <lineage>
        <taxon>Bacteria</taxon>
        <taxon>Bacillati</taxon>
        <taxon>Bacillota</taxon>
        <taxon>Clostridia</taxon>
        <taxon>Peptostreptococcales</taxon>
        <taxon>Acidaminobacteraceae</taxon>
        <taxon>Acidaminobacter</taxon>
    </lineage>
</organism>
<dbReference type="Pfam" id="PF13275">
    <property type="entry name" value="S4_2"/>
    <property type="match status" value="1"/>
</dbReference>
<dbReference type="SUPFAM" id="SSF55174">
    <property type="entry name" value="Alpha-L RNA-binding motif"/>
    <property type="match status" value="1"/>
</dbReference>
<dbReference type="InterPro" id="IPR036986">
    <property type="entry name" value="S4_RNA-bd_sf"/>
</dbReference>
<dbReference type="GO" id="GO:0003723">
    <property type="term" value="F:RNA binding"/>
    <property type="evidence" value="ECO:0007669"/>
    <property type="project" value="InterPro"/>
</dbReference>
<dbReference type="Proteomes" id="UP000199208">
    <property type="component" value="Unassembled WGS sequence"/>
</dbReference>
<dbReference type="RefSeq" id="WP_207646394.1">
    <property type="nucleotide sequence ID" value="NZ_FMWL01000001.1"/>
</dbReference>
<dbReference type="EMBL" id="FMWL01000001">
    <property type="protein sequence ID" value="SCZ76668.1"/>
    <property type="molecule type" value="Genomic_DNA"/>
</dbReference>
<evidence type="ECO:0000313" key="2">
    <source>
        <dbReference type="Proteomes" id="UP000199208"/>
    </source>
</evidence>
<proteinExistence type="predicted"/>
<name>A0A1G5RS33_9FIRM</name>
<dbReference type="Gene3D" id="3.10.290.10">
    <property type="entry name" value="RNA-binding S4 domain"/>
    <property type="match status" value="1"/>
</dbReference>
<protein>
    <submittedName>
        <fullName evidence="1">S4 domain-containing protein</fullName>
    </submittedName>
</protein>
<keyword evidence="2" id="KW-1185">Reference proteome</keyword>
<reference evidence="1 2" key="1">
    <citation type="submission" date="2016-10" db="EMBL/GenBank/DDBJ databases">
        <authorList>
            <person name="de Groot N.N."/>
        </authorList>
    </citation>
    <scope>NUCLEOTIDE SEQUENCE [LARGE SCALE GENOMIC DNA]</scope>
    <source>
        <strain evidence="1 2">DSM 2784</strain>
    </source>
</reference>
<dbReference type="AlphaFoldDB" id="A0A1G5RS33"/>
<dbReference type="STRING" id="1120920.SAMN03080599_00374"/>
<sequence length="82" mass="9217">MYVMIHTDFIKLDQLIKLSGLVQTGGYAKQVIADGLVKLNGEYEVQRGKKIRPGDKVEIEVRDESDALVETYTIEVGFGQEE</sequence>
<dbReference type="CDD" id="cd00165">
    <property type="entry name" value="S4"/>
    <property type="match status" value="1"/>
</dbReference>
<gene>
    <name evidence="1" type="ORF">SAMN03080599_00374</name>
</gene>